<evidence type="ECO:0000256" key="1">
    <source>
        <dbReference type="SAM" id="MobiDB-lite"/>
    </source>
</evidence>
<feature type="region of interest" description="Disordered" evidence="1">
    <location>
        <begin position="1"/>
        <end position="67"/>
    </location>
</feature>
<feature type="compositionally biased region" description="Low complexity" evidence="1">
    <location>
        <begin position="12"/>
        <end position="40"/>
    </location>
</feature>
<dbReference type="EMBL" id="CP051140">
    <property type="protein sequence ID" value="QIW97947.1"/>
    <property type="molecule type" value="Genomic_DNA"/>
</dbReference>
<gene>
    <name evidence="2" type="ORF">AMS68_003465</name>
</gene>
<name>A0A6H0XTK9_9PEZI</name>
<accession>A0A6H0XTK9</accession>
<dbReference type="Proteomes" id="UP000503462">
    <property type="component" value="Chromosome 2"/>
</dbReference>
<dbReference type="OrthoDB" id="3882058at2759"/>
<sequence>MAHSYTTHSRESSAASSTFSIRSHGHWPSSGSSTTSAPDSPIMTKSPLGDLVEDEEEREDFTFDDPPSLPIDDALCMCDTTFCPHQPRVARSVTVPTAQMEWSAGDDATLSRHSSKRRKSSEFSRDSMSSKFSRRFPSISRRWRDSQPTTSLSDSRIHTASPARSSSLRLPKVRNALSSALSVRSRTDRSSSMSTPREYVYEYSHQPLDITAPPTPIEKDPIDRLEMSRTPLLPPVMHGLHSQSDDHVYSPLQSPSFAPSAASSVIQSPVSAPVGGLATPPLSAQPSYASFHRLHDVPPMNLQQEETDFWALRLGHANFDITPEPYLPSVCTGETCKQLLDSWEAARTEYMRQAAYISEEYGPNSHTFKLTEEKWSEIDSIWRSNYELANMKAGASGESLVYQPLAQTAMHQKMPSLENANADPDQPAKFPVVHERDIVGPMVQYAKINHTPTKKPGLLRIFTDPASLLTKTPFMFKR</sequence>
<feature type="compositionally biased region" description="Acidic residues" evidence="1">
    <location>
        <begin position="51"/>
        <end position="63"/>
    </location>
</feature>
<reference evidence="2 3" key="1">
    <citation type="journal article" date="2016" name="Sci. Rep.">
        <title>Peltaster fructicola genome reveals evolution from an invasive phytopathogen to an ectophytic parasite.</title>
        <authorList>
            <person name="Xu C."/>
            <person name="Chen H."/>
            <person name="Gleason M.L."/>
            <person name="Xu J.R."/>
            <person name="Liu H."/>
            <person name="Zhang R."/>
            <person name="Sun G."/>
        </authorList>
    </citation>
    <scope>NUCLEOTIDE SEQUENCE [LARGE SCALE GENOMIC DNA]</scope>
    <source>
        <strain evidence="2 3">LNHT1506</strain>
    </source>
</reference>
<organism evidence="2 3">
    <name type="scientific">Peltaster fructicola</name>
    <dbReference type="NCBI Taxonomy" id="286661"/>
    <lineage>
        <taxon>Eukaryota</taxon>
        <taxon>Fungi</taxon>
        <taxon>Dikarya</taxon>
        <taxon>Ascomycota</taxon>
        <taxon>Pezizomycotina</taxon>
        <taxon>Dothideomycetes</taxon>
        <taxon>Dothideomycetes incertae sedis</taxon>
        <taxon>Peltaster</taxon>
    </lineage>
</organism>
<evidence type="ECO:0000313" key="3">
    <source>
        <dbReference type="Proteomes" id="UP000503462"/>
    </source>
</evidence>
<feature type="region of interest" description="Disordered" evidence="1">
    <location>
        <begin position="104"/>
        <end position="171"/>
    </location>
</feature>
<protein>
    <recommendedName>
        <fullName evidence="4">Only prolin and serin are matching in the corresponding protein</fullName>
    </recommendedName>
</protein>
<dbReference type="AlphaFoldDB" id="A0A6H0XTK9"/>
<evidence type="ECO:0000313" key="2">
    <source>
        <dbReference type="EMBL" id="QIW97947.1"/>
    </source>
</evidence>
<proteinExistence type="predicted"/>
<evidence type="ECO:0008006" key="4">
    <source>
        <dbReference type="Google" id="ProtNLM"/>
    </source>
</evidence>
<keyword evidence="3" id="KW-1185">Reference proteome</keyword>